<dbReference type="InterPro" id="IPR001849">
    <property type="entry name" value="PH_domain"/>
</dbReference>
<feature type="domain" description="PH" evidence="2">
    <location>
        <begin position="695"/>
        <end position="811"/>
    </location>
</feature>
<reference evidence="4" key="1">
    <citation type="submission" date="2023-07" db="EMBL/GenBank/DDBJ databases">
        <title>A draft genome of Kazachstania heterogenica Y-27499.</title>
        <authorList>
            <person name="Donic C."/>
            <person name="Kralova J.S."/>
            <person name="Fidel L."/>
            <person name="Ben-Dor S."/>
            <person name="Jung S."/>
        </authorList>
    </citation>
    <scope>NUCLEOTIDE SEQUENCE [LARGE SCALE GENOMIC DNA]</scope>
    <source>
        <strain evidence="4">Y27499</strain>
    </source>
</reference>
<feature type="compositionally biased region" description="Polar residues" evidence="1">
    <location>
        <begin position="328"/>
        <end position="343"/>
    </location>
</feature>
<keyword evidence="4" id="KW-1185">Reference proteome</keyword>
<dbReference type="GO" id="GO:0097271">
    <property type="term" value="P:protein localization to bud neck"/>
    <property type="evidence" value="ECO:0007669"/>
    <property type="project" value="TreeGrafter"/>
</dbReference>
<dbReference type="GO" id="GO:0005525">
    <property type="term" value="F:GTP binding"/>
    <property type="evidence" value="ECO:0007669"/>
    <property type="project" value="TreeGrafter"/>
</dbReference>
<accession>A0AAN7ZYR7</accession>
<dbReference type="PROSITE" id="PS50003">
    <property type="entry name" value="PH_DOMAIN"/>
    <property type="match status" value="1"/>
</dbReference>
<dbReference type="PANTHER" id="PTHR36100">
    <property type="entry name" value="BUD SITE SELECTION PROTEIN 4"/>
    <property type="match status" value="1"/>
</dbReference>
<comment type="caution">
    <text evidence="3">The sequence shown here is derived from an EMBL/GenBank/DDBJ whole genome shotgun (WGS) entry which is preliminary data.</text>
</comment>
<feature type="region of interest" description="Disordered" evidence="1">
    <location>
        <begin position="328"/>
        <end position="357"/>
    </location>
</feature>
<dbReference type="AlphaFoldDB" id="A0AAN7ZYR7"/>
<feature type="compositionally biased region" description="Low complexity" evidence="1">
    <location>
        <begin position="344"/>
        <end position="357"/>
    </location>
</feature>
<evidence type="ECO:0000259" key="2">
    <source>
        <dbReference type="PROSITE" id="PS50003"/>
    </source>
</evidence>
<dbReference type="SUPFAM" id="SSF50729">
    <property type="entry name" value="PH domain-like"/>
    <property type="match status" value="1"/>
</dbReference>
<gene>
    <name evidence="3" type="ORF">RI543_000803</name>
</gene>
<evidence type="ECO:0000313" key="4">
    <source>
        <dbReference type="Proteomes" id="UP001306508"/>
    </source>
</evidence>
<organism evidence="3 4">
    <name type="scientific">Arxiozyma heterogenica</name>
    <dbReference type="NCBI Taxonomy" id="278026"/>
    <lineage>
        <taxon>Eukaryota</taxon>
        <taxon>Fungi</taxon>
        <taxon>Dikarya</taxon>
        <taxon>Ascomycota</taxon>
        <taxon>Saccharomycotina</taxon>
        <taxon>Saccharomycetes</taxon>
        <taxon>Saccharomycetales</taxon>
        <taxon>Saccharomycetaceae</taxon>
        <taxon>Arxiozyma</taxon>
    </lineage>
</organism>
<sequence>MTETSLENGSTVDEIVDSLVKEIDNELIHTLEDATKSDKDAKKVYQIPLQDIGEETMDMIVTYNTRVNSGLSKSSFSSLHEDPDIKENYNDAIENEDKQYKVNSQSVTKNSYLPEMQNSSYIDSDMDISGVEFSPLKRNDFISPKDPQASSLQQQINEVEQDDKTIPKVKNNLELSKSGQFCGIGILNLPPLPEVKPMFRNSSLAKILDNSIDSNTQEVSQDIDIRPTNFLSVWHLQEEENIGTSIISPALSSNSQFTRYTSSTMVSTPPMTVSPQNTATFKFKPRIVSQSKIYYPRSKTNSRISSGCYSMMSSNSVGQRDNQVNNLINSPIGNEYSTEKQGLSSSFSTPSEGGSTSSNLNLNIEIDLGIDLDFNDILSKLDHLGEDSLIKDLMMVSDQEDDPEVVQHPIDQTAALVKEVTPESSILVERKHIPSPFKVKNQINKKFIEEASMVSTKQEDPIVSDENIKTEHVEELRIVPLKDDGIIFLKINNLKNFKIDGAKQRNAQFSLDVKQGNKLLFTTKWTPVKNEATVPIMQDFSFRLDEEFQSFENNKLQFIVKLKYDRITKETIEVVKKIPQGKKFPFGKTKYVYETMFVDRPVDRDPWSSVTDTQGRFAACDITLDEMLLKESRFNKIERELKLNNRFSNISITPSTLTQLHIELLYVARSSNDETIPEQLNKVDKIVGKYNYQKKLHLEGYLLQEGADVLSGSIQKRYFELNGSTLVASHELTKNPIITINLLNVEKITSSYDEDKGQGQSERKFTNLTDIILFGEHISLHFFDGEIVTFTPDTNDGSIREWYRTLQEVIALNASHQPWVKLMCRQ</sequence>
<dbReference type="InterPro" id="IPR052007">
    <property type="entry name" value="Bud4"/>
</dbReference>
<evidence type="ECO:0000313" key="3">
    <source>
        <dbReference type="EMBL" id="KAK5781621.1"/>
    </source>
</evidence>
<dbReference type="PANTHER" id="PTHR36100:SF1">
    <property type="entry name" value="BUD SITE SELECTION PROTEIN 4"/>
    <property type="match status" value="1"/>
</dbReference>
<dbReference type="GO" id="GO:0007120">
    <property type="term" value="P:axial cellular bud site selection"/>
    <property type="evidence" value="ECO:0007669"/>
    <property type="project" value="TreeGrafter"/>
</dbReference>
<name>A0AAN7ZYR7_9SACH</name>
<dbReference type="EMBL" id="JAWIZZ010000031">
    <property type="protein sequence ID" value="KAK5781621.1"/>
    <property type="molecule type" value="Genomic_DNA"/>
</dbReference>
<evidence type="ECO:0000256" key="1">
    <source>
        <dbReference type="SAM" id="MobiDB-lite"/>
    </source>
</evidence>
<dbReference type="Proteomes" id="UP001306508">
    <property type="component" value="Unassembled WGS sequence"/>
</dbReference>
<protein>
    <recommendedName>
        <fullName evidence="2">PH domain-containing protein</fullName>
    </recommendedName>
</protein>
<dbReference type="GO" id="GO:0000142">
    <property type="term" value="C:cellular bud neck contractile ring"/>
    <property type="evidence" value="ECO:0007669"/>
    <property type="project" value="TreeGrafter"/>
</dbReference>
<proteinExistence type="predicted"/>